<evidence type="ECO:0008006" key="4">
    <source>
        <dbReference type="Google" id="ProtNLM"/>
    </source>
</evidence>
<evidence type="ECO:0000313" key="2">
    <source>
        <dbReference type="EMBL" id="RIB27678.1"/>
    </source>
</evidence>
<keyword evidence="3" id="KW-1185">Reference proteome</keyword>
<accession>A0A397W0E4</accession>
<organism evidence="2 3">
    <name type="scientific">Gigaspora rosea</name>
    <dbReference type="NCBI Taxonomy" id="44941"/>
    <lineage>
        <taxon>Eukaryota</taxon>
        <taxon>Fungi</taxon>
        <taxon>Fungi incertae sedis</taxon>
        <taxon>Mucoromycota</taxon>
        <taxon>Glomeromycotina</taxon>
        <taxon>Glomeromycetes</taxon>
        <taxon>Diversisporales</taxon>
        <taxon>Gigasporaceae</taxon>
        <taxon>Gigaspora</taxon>
    </lineage>
</organism>
<dbReference type="EMBL" id="QKWP01000091">
    <property type="protein sequence ID" value="RIB27678.1"/>
    <property type="molecule type" value="Genomic_DNA"/>
</dbReference>
<reference evidence="2 3" key="1">
    <citation type="submission" date="2018-06" db="EMBL/GenBank/DDBJ databases">
        <title>Comparative genomics reveals the genomic features of Rhizophagus irregularis, R. cerebriforme, R. diaphanum and Gigaspora rosea, and their symbiotic lifestyle signature.</title>
        <authorList>
            <person name="Morin E."/>
            <person name="San Clemente H."/>
            <person name="Chen E.C.H."/>
            <person name="De La Providencia I."/>
            <person name="Hainaut M."/>
            <person name="Kuo A."/>
            <person name="Kohler A."/>
            <person name="Murat C."/>
            <person name="Tang N."/>
            <person name="Roy S."/>
            <person name="Loubradou J."/>
            <person name="Henrissat B."/>
            <person name="Grigoriev I.V."/>
            <person name="Corradi N."/>
            <person name="Roux C."/>
            <person name="Martin F.M."/>
        </authorList>
    </citation>
    <scope>NUCLEOTIDE SEQUENCE [LARGE SCALE GENOMIC DNA]</scope>
    <source>
        <strain evidence="2 3">DAOM 194757</strain>
    </source>
</reference>
<dbReference type="SUPFAM" id="SSF50494">
    <property type="entry name" value="Trypsin-like serine proteases"/>
    <property type="match status" value="1"/>
</dbReference>
<feature type="chain" id="PRO_5017239517" description="Peptidase S1 domain-containing protein" evidence="1">
    <location>
        <begin position="19"/>
        <end position="359"/>
    </location>
</feature>
<dbReference type="Gene3D" id="2.40.10.10">
    <property type="entry name" value="Trypsin-like serine proteases"/>
    <property type="match status" value="1"/>
</dbReference>
<evidence type="ECO:0000256" key="1">
    <source>
        <dbReference type="SAM" id="SignalP"/>
    </source>
</evidence>
<gene>
    <name evidence="2" type="ORF">C2G38_2159968</name>
</gene>
<dbReference type="InterPro" id="IPR009003">
    <property type="entry name" value="Peptidase_S1_PA"/>
</dbReference>
<protein>
    <recommendedName>
        <fullName evidence="4">Peptidase S1 domain-containing protein</fullName>
    </recommendedName>
</protein>
<feature type="signal peptide" evidence="1">
    <location>
        <begin position="1"/>
        <end position="18"/>
    </location>
</feature>
<dbReference type="AlphaFoldDB" id="A0A397W0E4"/>
<dbReference type="Proteomes" id="UP000266673">
    <property type="component" value="Unassembled WGS sequence"/>
</dbReference>
<proteinExistence type="predicted"/>
<keyword evidence="1" id="KW-0732">Signal</keyword>
<name>A0A397W0E4_9GLOM</name>
<comment type="caution">
    <text evidence="2">The sequence shown here is derived from an EMBL/GenBank/DDBJ whole genome shotgun (WGS) entry which is preliminary data.</text>
</comment>
<evidence type="ECO:0000313" key="3">
    <source>
        <dbReference type="Proteomes" id="UP000266673"/>
    </source>
</evidence>
<dbReference type="InterPro" id="IPR043504">
    <property type="entry name" value="Peptidase_S1_PA_chymotrypsin"/>
</dbReference>
<sequence length="359" mass="39745">MKGTLLLLNLLLFSLTLQNHLVNTQSSNYTTFTPIARYLNVSVSEVPQLLAQEKILIEGNRKLTPLLTQNEKIFGGSFIDVIANKININTKDLSKDGIITSNSAMKPYLDLLSFKQVNNSLYDLNSTFEDLKIWLKETMQPTLSDAIKLNPIIIYEEPEIEVNNYSVEDTQINDLVLGGDGIHTFGFTTRCSAGFWVRSRSNSTPYIMTAGHCSKSGPFNSDGSVNFFHLPWEGIVGRRFIGPMARPDMSVADMGFISKQNSQIGVIPSVRNTDDQEFPELMIYGGDEFNGLIRATHMSCGGDSGAPVFQFAKDILPGIFITGMITGGHEGRDVCVIEPIAKLITDDIYVLTINDNNEL</sequence>